<comment type="caution">
    <text evidence="1">The sequence shown here is derived from an EMBL/GenBank/DDBJ whole genome shotgun (WGS) entry which is preliminary data.</text>
</comment>
<organism evidence="1 2">
    <name type="scientific">Naganishia cerealis</name>
    <dbReference type="NCBI Taxonomy" id="610337"/>
    <lineage>
        <taxon>Eukaryota</taxon>
        <taxon>Fungi</taxon>
        <taxon>Dikarya</taxon>
        <taxon>Basidiomycota</taxon>
        <taxon>Agaricomycotina</taxon>
        <taxon>Tremellomycetes</taxon>
        <taxon>Filobasidiales</taxon>
        <taxon>Filobasidiaceae</taxon>
        <taxon>Naganishia</taxon>
    </lineage>
</organism>
<gene>
    <name evidence="1" type="ORF">QFC19_005643</name>
</gene>
<accession>A0ACC2VMR3</accession>
<dbReference type="EMBL" id="JASBWR010000064">
    <property type="protein sequence ID" value="KAJ9100289.1"/>
    <property type="molecule type" value="Genomic_DNA"/>
</dbReference>
<proteinExistence type="predicted"/>
<protein>
    <submittedName>
        <fullName evidence="1">Uncharacterized protein</fullName>
    </submittedName>
</protein>
<reference evidence="1" key="1">
    <citation type="submission" date="2023-04" db="EMBL/GenBank/DDBJ databases">
        <title>Draft Genome sequencing of Naganishia species isolated from polar environments using Oxford Nanopore Technology.</title>
        <authorList>
            <person name="Leo P."/>
            <person name="Venkateswaran K."/>
        </authorList>
    </citation>
    <scope>NUCLEOTIDE SEQUENCE</scope>
    <source>
        <strain evidence="1">MNA-CCFEE 5261</strain>
    </source>
</reference>
<dbReference type="Proteomes" id="UP001241377">
    <property type="component" value="Unassembled WGS sequence"/>
</dbReference>
<evidence type="ECO:0000313" key="1">
    <source>
        <dbReference type="EMBL" id="KAJ9100289.1"/>
    </source>
</evidence>
<evidence type="ECO:0000313" key="2">
    <source>
        <dbReference type="Proteomes" id="UP001241377"/>
    </source>
</evidence>
<keyword evidence="2" id="KW-1185">Reference proteome</keyword>
<name>A0ACC2VMR3_9TREE</name>
<sequence length="1421" mass="160091">MAKKSKKPDPLPPPSNLVSKSKKNEDSPPDPNKPQRGLAIGENFGWTGKLPATLLHEHCQKQKWGKVIFDMKKTSAGYIGIVNLSWENPKTKELIKLRMQPDPETYQPKETTNEARHYVATYTLHRINHVKNMKMVLPIIFRDYWTALEKERLVLLKTNKEEHDFKFNANPFTAFIEKREKKEKREKERLLKQQNELKLKKPTISIGPTNSLPKKGTVSGNTRPTSDLKLKSQGGPAPTKASKPVNQQQLQTTRTSFPKKVWASAPFIDFSSEIRASIEDSIKHHMDWVLTKTEVSAKSLTSDLSSTLETLGFRPLHIQEAFTYTLTFTSALEWLIFYIPEDDLPPIFAKSDQDSAVSLKISHNIKLEYMLKRLGESGFDNDEIIAELEKHNNDEFLTSIRLTRKLIGYQAKDVGPVDDSQQLWEEEIDALKSIGNHKISFQEDRRIVNISLSPENISAGLFQVRLLRCDDYPNNLPGIQIIVADPSFKLAKYIKISILKQLLSYILENSFVGECMVYLIVEWLESNIASIIDNPGPLVSGSFASRSRVSASSKSKTKTKTTSRRPKANDINVEELAQKYQDLMKSSKMKSSISDRMRLPAWKKRERIVEAINSHKVTLITGETGSGKSTQAVQFMLDYMNSQGDFKSRIICTQPRRISTMGLAERISDERLSVVGKETGYIIRGENKTGPETRISFVTTGVLLRMLQSFLASNKDDESVFESLGYIFIDEVHERSVDSDFLLIVLKTVMSRFPDLKIVLMSATINIDTFNSFFGTKVNHIHIEGRTFPIKDYYLDSILDDLNFTIMSDDGEKLQPKADSRFFKLGNLNYDLIAQLCLKIASDSADSEGSFLIFLPGVMEINRTIRKIEELFSNNRMDCWCLPLHSALSPSEQKKVFLRPPKGARKIVVATNVAETSITIPDCVVVIDSGRSKSLFYDSQMDATKLVENWCSKAEVGQRRGRSGRITNGTCYHLYTTETQAQMLAQPIPEIMRTRLENLYLVVKSMGIDNVEAFLNSGIDPPDLSSLAKSLQLLTEMGALNEGNLTYLGKYLSYLPTDLPSGKLLILGCIFGCLDISLTLAAVSSSGSPFLNSFENRDKIKQVQSSFSKGHGDFIALAIAFDEYNMMRFKGQNTKKFIKDNYLSYLNLTTISSTREQFVSILKNIGFVPMSYNSRNKENISNLNRNSSNLTIVLAVLTGAYYPNVARVQYPEAKYFQSSVGAVAMDPDARLSKFWIRNENYEKDNDSSEELPASRAFIHPSSVLFDTSAEDIVSPDLKEFMDEEGNIDMAKARSGYKADLTPKVLLNSKALKAPFVVFGNSHFSTKLYIRELTPTSSLATVLLGGEISYDVAECLNTGRPSPGIVLDNWIPVRTWCKNGVLLKQLRLMLDRLIEEKLSNPESTIDTSSQDVLPIIEMVLTQ</sequence>